<dbReference type="RefSeq" id="WP_105393374.1">
    <property type="nucleotide sequence ID" value="NZ_PUIQ01000067.1"/>
</dbReference>
<evidence type="ECO:0000313" key="6">
    <source>
        <dbReference type="Proteomes" id="UP000238206"/>
    </source>
</evidence>
<dbReference type="InterPro" id="IPR008254">
    <property type="entry name" value="Flavodoxin/NO_synth"/>
</dbReference>
<dbReference type="GO" id="GO:0009055">
    <property type="term" value="F:electron transfer activity"/>
    <property type="evidence" value="ECO:0007669"/>
    <property type="project" value="InterPro"/>
</dbReference>
<comment type="caution">
    <text evidence="5">The sequence shown here is derived from an EMBL/GenBank/DDBJ whole genome shotgun (WGS) entry which is preliminary data.</text>
</comment>
<accession>A0A2S8I620</accession>
<evidence type="ECO:0000313" key="5">
    <source>
        <dbReference type="EMBL" id="PQP10250.1"/>
    </source>
</evidence>
<dbReference type="PANTHER" id="PTHR39201:SF1">
    <property type="entry name" value="FLAVODOXIN-LIKE DOMAIN-CONTAINING PROTEIN"/>
    <property type="match status" value="1"/>
</dbReference>
<comment type="cofactor">
    <cofactor evidence="1">
        <name>FMN</name>
        <dbReference type="ChEBI" id="CHEBI:58210"/>
    </cofactor>
</comment>
<sequence length="171" mass="18761">MYAAKVLVVFYSRTGTTRRAASALAEMLNADVEEIVVTRSRAGPFGYLRSLVEAINRKPAEIVAPKRDPSAYDLVVIGSPVWAGCVSSPMRAYLDANQRRLPRVAFFCNFAQRGADSALTQMRMLTRKSPLAECHVTPREALRGEASPILVAFAEQTMRGLAEAIALTVMR</sequence>
<organism evidence="5 6">
    <name type="scientific">Burkholderia cepacia</name>
    <name type="common">Pseudomonas cepacia</name>
    <dbReference type="NCBI Taxonomy" id="292"/>
    <lineage>
        <taxon>Bacteria</taxon>
        <taxon>Pseudomonadati</taxon>
        <taxon>Pseudomonadota</taxon>
        <taxon>Betaproteobacteria</taxon>
        <taxon>Burkholderiales</taxon>
        <taxon>Burkholderiaceae</taxon>
        <taxon>Burkholderia</taxon>
        <taxon>Burkholderia cepacia complex</taxon>
    </lineage>
</organism>
<name>A0A2S8I620_BURCE</name>
<evidence type="ECO:0000256" key="3">
    <source>
        <dbReference type="ARBA" id="ARBA00022643"/>
    </source>
</evidence>
<dbReference type="Gene3D" id="3.40.50.360">
    <property type="match status" value="1"/>
</dbReference>
<dbReference type="AlphaFoldDB" id="A0A2S8I620"/>
<evidence type="ECO:0000259" key="4">
    <source>
        <dbReference type="PROSITE" id="PS50902"/>
    </source>
</evidence>
<feature type="domain" description="Flavodoxin-like" evidence="4">
    <location>
        <begin position="6"/>
        <end position="171"/>
    </location>
</feature>
<reference evidence="5 6" key="1">
    <citation type="submission" date="2018-02" db="EMBL/GenBank/DDBJ databases">
        <title>Draft genome sequencing of Burkholderia cepacia Y14-15.</title>
        <authorList>
            <person name="Zheng B.-X."/>
        </authorList>
    </citation>
    <scope>NUCLEOTIDE SEQUENCE [LARGE SCALE GENOMIC DNA]</scope>
    <source>
        <strain evidence="5 6">Y14-15</strain>
    </source>
</reference>
<dbReference type="PROSITE" id="PS50902">
    <property type="entry name" value="FLAVODOXIN_LIKE"/>
    <property type="match status" value="1"/>
</dbReference>
<gene>
    <name evidence="5" type="ORF">C5615_33720</name>
</gene>
<proteinExistence type="predicted"/>
<dbReference type="PROSITE" id="PS00201">
    <property type="entry name" value="FLAVODOXIN"/>
    <property type="match status" value="1"/>
</dbReference>
<keyword evidence="2" id="KW-0285">Flavoprotein</keyword>
<evidence type="ECO:0000256" key="1">
    <source>
        <dbReference type="ARBA" id="ARBA00001917"/>
    </source>
</evidence>
<dbReference type="SUPFAM" id="SSF52218">
    <property type="entry name" value="Flavoproteins"/>
    <property type="match status" value="1"/>
</dbReference>
<dbReference type="InterPro" id="IPR001226">
    <property type="entry name" value="Flavodoxin_CS"/>
</dbReference>
<dbReference type="Pfam" id="PF12682">
    <property type="entry name" value="Flavodoxin_4"/>
    <property type="match status" value="1"/>
</dbReference>
<dbReference type="PANTHER" id="PTHR39201">
    <property type="entry name" value="EXPORTED PROTEIN-RELATED"/>
    <property type="match status" value="1"/>
</dbReference>
<dbReference type="EMBL" id="PUIQ01000067">
    <property type="protein sequence ID" value="PQP10250.1"/>
    <property type="molecule type" value="Genomic_DNA"/>
</dbReference>
<dbReference type="Proteomes" id="UP000238206">
    <property type="component" value="Unassembled WGS sequence"/>
</dbReference>
<keyword evidence="3" id="KW-0288">FMN</keyword>
<dbReference type="InterPro" id="IPR029039">
    <property type="entry name" value="Flavoprotein-like_sf"/>
</dbReference>
<protein>
    <submittedName>
        <fullName evidence="5">Flavodoxin</fullName>
    </submittedName>
</protein>
<evidence type="ECO:0000256" key="2">
    <source>
        <dbReference type="ARBA" id="ARBA00022630"/>
    </source>
</evidence>
<dbReference type="GO" id="GO:0010181">
    <property type="term" value="F:FMN binding"/>
    <property type="evidence" value="ECO:0007669"/>
    <property type="project" value="InterPro"/>
</dbReference>